<name>A0A8K0DPB5_9ROSA</name>
<feature type="compositionally biased region" description="Basic and acidic residues" evidence="1">
    <location>
        <begin position="24"/>
        <end position="34"/>
    </location>
</feature>
<sequence>MLSRTPVEPAKAGLARRTSKVTSRGKEHAGRGRSDGSGGRTSVAGESGARSKKFKSVESVGILFHSDASSREKVVKTSGRKSRTKTTVRASGFGSAEGRANGRPRLEIQNGERILRRDEFDGPPGLQNLGWRFPDPLLEKIGIDPRRSDGATSVGSDGNESSEGESSSMRVKA</sequence>
<feature type="region of interest" description="Disordered" evidence="1">
    <location>
        <begin position="1"/>
        <end position="173"/>
    </location>
</feature>
<dbReference type="AlphaFoldDB" id="A0A8K0DPB5"/>
<feature type="compositionally biased region" description="Basic and acidic residues" evidence="1">
    <location>
        <begin position="137"/>
        <end position="149"/>
    </location>
</feature>
<feature type="compositionally biased region" description="Low complexity" evidence="1">
    <location>
        <begin position="153"/>
        <end position="173"/>
    </location>
</feature>
<organism evidence="2 3">
    <name type="scientific">Rhamnella rubrinervis</name>
    <dbReference type="NCBI Taxonomy" id="2594499"/>
    <lineage>
        <taxon>Eukaryota</taxon>
        <taxon>Viridiplantae</taxon>
        <taxon>Streptophyta</taxon>
        <taxon>Embryophyta</taxon>
        <taxon>Tracheophyta</taxon>
        <taxon>Spermatophyta</taxon>
        <taxon>Magnoliopsida</taxon>
        <taxon>eudicotyledons</taxon>
        <taxon>Gunneridae</taxon>
        <taxon>Pentapetalae</taxon>
        <taxon>rosids</taxon>
        <taxon>fabids</taxon>
        <taxon>Rosales</taxon>
        <taxon>Rhamnaceae</taxon>
        <taxon>rhamnoid group</taxon>
        <taxon>Rhamneae</taxon>
        <taxon>Rhamnella</taxon>
    </lineage>
</organism>
<dbReference type="Proteomes" id="UP000796880">
    <property type="component" value="Unassembled WGS sequence"/>
</dbReference>
<protein>
    <submittedName>
        <fullName evidence="2">Uncharacterized protein</fullName>
    </submittedName>
</protein>
<reference evidence="2" key="1">
    <citation type="submission" date="2020-03" db="EMBL/GenBank/DDBJ databases">
        <title>A high-quality chromosome-level genome assembly of a woody plant with both climbing and erect habits, Rhamnella rubrinervis.</title>
        <authorList>
            <person name="Lu Z."/>
            <person name="Yang Y."/>
            <person name="Zhu X."/>
            <person name="Sun Y."/>
        </authorList>
    </citation>
    <scope>NUCLEOTIDE SEQUENCE</scope>
    <source>
        <strain evidence="2">BYM</strain>
        <tissue evidence="2">Leaf</tissue>
    </source>
</reference>
<keyword evidence="3" id="KW-1185">Reference proteome</keyword>
<evidence type="ECO:0000313" key="3">
    <source>
        <dbReference type="Proteomes" id="UP000796880"/>
    </source>
</evidence>
<dbReference type="EMBL" id="VOIH02000010">
    <property type="protein sequence ID" value="KAF3434750.1"/>
    <property type="molecule type" value="Genomic_DNA"/>
</dbReference>
<accession>A0A8K0DPB5</accession>
<evidence type="ECO:0000313" key="2">
    <source>
        <dbReference type="EMBL" id="KAF3434750.1"/>
    </source>
</evidence>
<gene>
    <name evidence="2" type="ORF">FNV43_RR21835</name>
</gene>
<comment type="caution">
    <text evidence="2">The sequence shown here is derived from an EMBL/GenBank/DDBJ whole genome shotgun (WGS) entry which is preliminary data.</text>
</comment>
<evidence type="ECO:0000256" key="1">
    <source>
        <dbReference type="SAM" id="MobiDB-lite"/>
    </source>
</evidence>
<proteinExistence type="predicted"/>